<dbReference type="InterPro" id="IPR019734">
    <property type="entry name" value="TPR_rpt"/>
</dbReference>
<keyword evidence="2" id="KW-0067">ATP-binding</keyword>
<dbReference type="PROSITE" id="PS50045">
    <property type="entry name" value="SIGMA54_INTERACT_4"/>
    <property type="match status" value="1"/>
</dbReference>
<keyword evidence="3" id="KW-0805">Transcription regulation</keyword>
<dbReference type="Pfam" id="PF25601">
    <property type="entry name" value="AAA_lid_14"/>
    <property type="match status" value="1"/>
</dbReference>
<dbReference type="AlphaFoldDB" id="B8FJD2"/>
<keyword evidence="4" id="KW-0238">DNA-binding</keyword>
<keyword evidence="1" id="KW-0547">Nucleotide-binding</keyword>
<dbReference type="KEGG" id="dal:Dalk_3915"/>
<dbReference type="EMBL" id="CP001322">
    <property type="protein sequence ID" value="ACL05601.1"/>
    <property type="molecule type" value="Genomic_DNA"/>
</dbReference>
<proteinExistence type="predicted"/>
<dbReference type="InterPro" id="IPR025943">
    <property type="entry name" value="Sigma_54_int_dom_ATP-bd_2"/>
</dbReference>
<dbReference type="InterPro" id="IPR002078">
    <property type="entry name" value="Sigma_54_int"/>
</dbReference>
<dbReference type="CDD" id="cd00009">
    <property type="entry name" value="AAA"/>
    <property type="match status" value="1"/>
</dbReference>
<dbReference type="InterPro" id="IPR029016">
    <property type="entry name" value="GAF-like_dom_sf"/>
</dbReference>
<dbReference type="PANTHER" id="PTHR32071:SF117">
    <property type="entry name" value="PTS-DEPENDENT DIHYDROXYACETONE KINASE OPERON REGULATORY PROTEIN-RELATED"/>
    <property type="match status" value="1"/>
</dbReference>
<dbReference type="HOGENOM" id="CLU_010805_0_0_7"/>
<dbReference type="InterPro" id="IPR003593">
    <property type="entry name" value="AAA+_ATPase"/>
</dbReference>
<evidence type="ECO:0000313" key="9">
    <source>
        <dbReference type="Proteomes" id="UP000000739"/>
    </source>
</evidence>
<dbReference type="PANTHER" id="PTHR32071">
    <property type="entry name" value="TRANSCRIPTIONAL REGULATORY PROTEIN"/>
    <property type="match status" value="1"/>
</dbReference>
<dbReference type="Pfam" id="PF13424">
    <property type="entry name" value="TPR_12"/>
    <property type="match status" value="1"/>
</dbReference>
<evidence type="ECO:0000259" key="7">
    <source>
        <dbReference type="PROSITE" id="PS50045"/>
    </source>
</evidence>
<dbReference type="Gene3D" id="3.30.450.40">
    <property type="match status" value="1"/>
</dbReference>
<dbReference type="Gene3D" id="1.10.8.60">
    <property type="match status" value="1"/>
</dbReference>
<name>B8FJD2_DESAL</name>
<dbReference type="eggNOG" id="COG3604">
    <property type="taxonomic scope" value="Bacteria"/>
</dbReference>
<feature type="domain" description="Sigma-54 factor interaction" evidence="7">
    <location>
        <begin position="733"/>
        <end position="962"/>
    </location>
</feature>
<dbReference type="PROSITE" id="PS00688">
    <property type="entry name" value="SIGMA54_INTERACT_3"/>
    <property type="match status" value="1"/>
</dbReference>
<dbReference type="PROSITE" id="PS00676">
    <property type="entry name" value="SIGMA54_INTERACT_2"/>
    <property type="match status" value="1"/>
</dbReference>
<reference evidence="8 9" key="1">
    <citation type="journal article" date="2012" name="Environ. Microbiol.">
        <title>The genome sequence of Desulfatibacillum alkenivorans AK-01: a blueprint for anaerobic alkane oxidation.</title>
        <authorList>
            <person name="Callaghan A.V."/>
            <person name="Morris B.E."/>
            <person name="Pereira I.A."/>
            <person name="McInerney M.J."/>
            <person name="Austin R.N."/>
            <person name="Groves J.T."/>
            <person name="Kukor J.J."/>
            <person name="Suflita J.M."/>
            <person name="Young L.Y."/>
            <person name="Zylstra G.J."/>
            <person name="Wawrik B."/>
        </authorList>
    </citation>
    <scope>NUCLEOTIDE SEQUENCE [LARGE SCALE GENOMIC DNA]</scope>
    <source>
        <strain evidence="8 9">AK-01</strain>
    </source>
</reference>
<dbReference type="PROSITE" id="PS00675">
    <property type="entry name" value="SIGMA54_INTERACT_1"/>
    <property type="match status" value="1"/>
</dbReference>
<dbReference type="InterPro" id="IPR003018">
    <property type="entry name" value="GAF"/>
</dbReference>
<dbReference type="Pfam" id="PF00158">
    <property type="entry name" value="Sigma54_activat"/>
    <property type="match status" value="1"/>
</dbReference>
<gene>
    <name evidence="8" type="ordered locus">Dalk_3915</name>
</gene>
<keyword evidence="9" id="KW-1185">Reference proteome</keyword>
<keyword evidence="5" id="KW-0010">Activator</keyword>
<dbReference type="Gene3D" id="3.40.50.300">
    <property type="entry name" value="P-loop containing nucleotide triphosphate hydrolases"/>
    <property type="match status" value="1"/>
</dbReference>
<organism evidence="8 9">
    <name type="scientific">Desulfatibacillum aliphaticivorans</name>
    <dbReference type="NCBI Taxonomy" id="218208"/>
    <lineage>
        <taxon>Bacteria</taxon>
        <taxon>Pseudomonadati</taxon>
        <taxon>Thermodesulfobacteriota</taxon>
        <taxon>Desulfobacteria</taxon>
        <taxon>Desulfobacterales</taxon>
        <taxon>Desulfatibacillaceae</taxon>
        <taxon>Desulfatibacillum</taxon>
    </lineage>
</organism>
<dbReference type="eggNOG" id="COG0457">
    <property type="taxonomic scope" value="Bacteria"/>
</dbReference>
<dbReference type="FunFam" id="3.40.50.300:FF:000006">
    <property type="entry name" value="DNA-binding transcriptional regulator NtrC"/>
    <property type="match status" value="1"/>
</dbReference>
<evidence type="ECO:0000256" key="3">
    <source>
        <dbReference type="ARBA" id="ARBA00023015"/>
    </source>
</evidence>
<evidence type="ECO:0000256" key="4">
    <source>
        <dbReference type="ARBA" id="ARBA00023125"/>
    </source>
</evidence>
<protein>
    <submittedName>
        <fullName evidence="8">Transcriptional regulator, NifA subfamily, Fis Family</fullName>
    </submittedName>
</protein>
<dbReference type="Proteomes" id="UP000000739">
    <property type="component" value="Chromosome"/>
</dbReference>
<keyword evidence="6" id="KW-0804">Transcription</keyword>
<dbReference type="InterPro" id="IPR025662">
    <property type="entry name" value="Sigma_54_int_dom_ATP-bd_1"/>
</dbReference>
<dbReference type="GO" id="GO:0006355">
    <property type="term" value="P:regulation of DNA-templated transcription"/>
    <property type="evidence" value="ECO:0007669"/>
    <property type="project" value="InterPro"/>
</dbReference>
<evidence type="ECO:0000313" key="8">
    <source>
        <dbReference type="EMBL" id="ACL05601.1"/>
    </source>
</evidence>
<dbReference type="SMART" id="SM00382">
    <property type="entry name" value="AAA"/>
    <property type="match status" value="1"/>
</dbReference>
<dbReference type="Gene3D" id="1.10.10.60">
    <property type="entry name" value="Homeodomain-like"/>
    <property type="match status" value="1"/>
</dbReference>
<dbReference type="SUPFAM" id="SSF48452">
    <property type="entry name" value="TPR-like"/>
    <property type="match status" value="2"/>
</dbReference>
<dbReference type="InterPro" id="IPR058031">
    <property type="entry name" value="AAA_lid_NorR"/>
</dbReference>
<dbReference type="InterPro" id="IPR025944">
    <property type="entry name" value="Sigma_54_int_dom_CS"/>
</dbReference>
<dbReference type="InterPro" id="IPR027417">
    <property type="entry name" value="P-loop_NTPase"/>
</dbReference>
<dbReference type="SMART" id="SM00028">
    <property type="entry name" value="TPR"/>
    <property type="match status" value="4"/>
</dbReference>
<dbReference type="InterPro" id="IPR009057">
    <property type="entry name" value="Homeodomain-like_sf"/>
</dbReference>
<dbReference type="GO" id="GO:0003677">
    <property type="term" value="F:DNA binding"/>
    <property type="evidence" value="ECO:0007669"/>
    <property type="project" value="UniProtKB-KW"/>
</dbReference>
<dbReference type="SUPFAM" id="SSF46689">
    <property type="entry name" value="Homeodomain-like"/>
    <property type="match status" value="1"/>
</dbReference>
<dbReference type="SUPFAM" id="SSF55781">
    <property type="entry name" value="GAF domain-like"/>
    <property type="match status" value="1"/>
</dbReference>
<dbReference type="Gene3D" id="1.25.40.10">
    <property type="entry name" value="Tetratricopeptide repeat domain"/>
    <property type="match status" value="1"/>
</dbReference>
<evidence type="ECO:0000256" key="1">
    <source>
        <dbReference type="ARBA" id="ARBA00022741"/>
    </source>
</evidence>
<dbReference type="GO" id="GO:0005524">
    <property type="term" value="F:ATP binding"/>
    <property type="evidence" value="ECO:0007669"/>
    <property type="project" value="UniProtKB-KW"/>
</dbReference>
<dbReference type="RefSeq" id="WP_015948650.1">
    <property type="nucleotide sequence ID" value="NC_011768.1"/>
</dbReference>
<evidence type="ECO:0000256" key="6">
    <source>
        <dbReference type="ARBA" id="ARBA00023163"/>
    </source>
</evidence>
<evidence type="ECO:0000256" key="5">
    <source>
        <dbReference type="ARBA" id="ARBA00023159"/>
    </source>
</evidence>
<dbReference type="InterPro" id="IPR011990">
    <property type="entry name" value="TPR-like_helical_dom_sf"/>
</dbReference>
<dbReference type="SMART" id="SM00065">
    <property type="entry name" value="GAF"/>
    <property type="match status" value="1"/>
</dbReference>
<evidence type="ECO:0000256" key="2">
    <source>
        <dbReference type="ARBA" id="ARBA00022840"/>
    </source>
</evidence>
<dbReference type="Pfam" id="PF01590">
    <property type="entry name" value="GAF"/>
    <property type="match status" value="1"/>
</dbReference>
<dbReference type="SUPFAM" id="SSF52540">
    <property type="entry name" value="P-loop containing nucleoside triphosphate hydrolases"/>
    <property type="match status" value="1"/>
</dbReference>
<sequence length="1038" mass="118140">MPDLNTPSSFSTLDDHGLLSLMAMFEDNFSVDWILEMSGLKASEILQELDGLFEKKILQKEGPGVYSFRNEAQRKKIAQSVPQAEKELWHRSIAGIYFREMQSQDEAVLAASSHLIHLKNGEQECKVLMKAGDIYRKTHRHQKALQCYQKIIDDLEMSTSSQAYELFTNAVIAVSKIVELAPDVEATVPPLKTAVQKARDRKDDAHTALLEMHLAKNEWFCSHFNQAMRHFNRGWALAEKIDDPTLKRSAVFLSTFFLYAQGRLREVIRNYEEVVSDIDKYPRGRFPMLSAQVVGVCYAFNGQIKRGMGLMDAIYEKCRSVGDLYVGSYVGYHIGSLLIELGQYEEAIYYLDLALDHALQTNNTYNSILISLNLALAHFRNHNQKEAVSYLSEAVRVTRERGIKIETHIYQNAEMFWAMEQGQLPAVQAALAMEDLKEWQKSRNILIKGGAYRYQALLEEKRGVETSKVLRSMKLSEKWLEESGHEIQLARTRMEMARLYLSMGQEKKAKGAMQKSAELLDSFLHDQVPDNLRFLLKDLRTDKNLLEEIMKLGQELATIRNDRDLVRHILATVNRITGAERGAVFLVNKETGKPAVVLRAARNIMEQDISRPEFQSSMKMVREAAFTGRARFRLTEAPRQSHPLENKVVHSCICVPMKFRETVLGVLYVDNRIFPSALKESDIRILDFFSSQAAIALDNARIHEQNRALIRKLEEEKRYLEEQQSEFQPPVEFVGECAAVRKVLNDVKKIAATDSTVLILGETGVGKELISTAIHERSSRAGKPFIRVNCSMFPEGLIASELFGHEKGAFTGADKRRLGRFELADGGTLFLDEIGDISHEVQVRLLRVLQNKEFERVGGRSTLRSDFRLLAATNRDLREDVKTGKFREDLYYRLNVLSLKIPPLRERKEDIPLLVDYFLDRHAKNLGKPRGAVTPEDLDKLVAYDWPGNVRELENVIERSAILSSGARLEIPDLFQSGASFALDREALSLEENERRHILWALKKTGGKVRGPGGAAELLEINHNTLFSRIKKLGIKRK</sequence>
<accession>B8FJD2</accession>